<dbReference type="Pfam" id="PF01844">
    <property type="entry name" value="HNH"/>
    <property type="match status" value="1"/>
</dbReference>
<dbReference type="Proteomes" id="UP000557483">
    <property type="component" value="Unassembled WGS sequence"/>
</dbReference>
<feature type="domain" description="HNH" evidence="1">
    <location>
        <begin position="100"/>
        <end position="138"/>
    </location>
</feature>
<dbReference type="EMBL" id="JABXRN010000001">
    <property type="protein sequence ID" value="MBA8126784.1"/>
    <property type="molecule type" value="Genomic_DNA"/>
</dbReference>
<comment type="caution">
    <text evidence="2">The sequence shown here is derived from an EMBL/GenBank/DDBJ whole genome shotgun (WGS) entry which is preliminary data.</text>
</comment>
<protein>
    <submittedName>
        <fullName evidence="2">HNH endonuclease</fullName>
    </submittedName>
</protein>
<sequence length="289" mass="34032">MHIIFDDVYRSCVIGRYKRDFTQKENHQGGYLRGCHKIYKVYALYGLLYQYKECDNFPDYDSVELLRLYNERLSKKGTQPRKYYNELIKRSPDRKCLLCHVGEASTLDHFLPKDIFPSLSISYNNLIPACDYCNRTKSKYYSLTKEQQLIHPLFDLFYNHNWLKATYSERDNVIYFDINYAPYTIEYARALFHVKKFGLLETYSAKSISLVKEIVGIAIDHDLSLSDVIEIKRRMLIRRSTSAAKSKYTIDLWKWLTLEALEASIVFMNNGKDIFGSISIFEMSSATYE</sequence>
<dbReference type="Gene3D" id="1.10.30.50">
    <property type="match status" value="1"/>
</dbReference>
<dbReference type="GO" id="GO:0004519">
    <property type="term" value="F:endonuclease activity"/>
    <property type="evidence" value="ECO:0007669"/>
    <property type="project" value="UniProtKB-KW"/>
</dbReference>
<gene>
    <name evidence="2" type="ORF">HV064_23210</name>
</gene>
<proteinExistence type="predicted"/>
<dbReference type="InterPro" id="IPR002711">
    <property type="entry name" value="HNH"/>
</dbReference>
<accession>A0A839CN40</accession>
<keyword evidence="2" id="KW-0378">Hydrolase</keyword>
<dbReference type="GO" id="GO:0003676">
    <property type="term" value="F:nucleic acid binding"/>
    <property type="evidence" value="ECO:0007669"/>
    <property type="project" value="InterPro"/>
</dbReference>
<keyword evidence="2" id="KW-0255">Endonuclease</keyword>
<evidence type="ECO:0000313" key="2">
    <source>
        <dbReference type="EMBL" id="MBA8126784.1"/>
    </source>
</evidence>
<keyword evidence="2" id="KW-0540">Nuclease</keyword>
<dbReference type="AlphaFoldDB" id="A0A839CN40"/>
<evidence type="ECO:0000259" key="1">
    <source>
        <dbReference type="Pfam" id="PF01844"/>
    </source>
</evidence>
<dbReference type="GO" id="GO:0008270">
    <property type="term" value="F:zinc ion binding"/>
    <property type="evidence" value="ECO:0007669"/>
    <property type="project" value="InterPro"/>
</dbReference>
<name>A0A839CN40_9ENTR</name>
<reference evidence="2 3" key="1">
    <citation type="submission" date="2020-06" db="EMBL/GenBank/DDBJ databases">
        <title>REHAB project genomes.</title>
        <authorList>
            <person name="Shaw L.P."/>
        </authorList>
    </citation>
    <scope>NUCLEOTIDE SEQUENCE [LARGE SCALE GENOMIC DNA]</scope>
    <source>
        <strain evidence="2 3">RHBSTW-00092</strain>
    </source>
</reference>
<evidence type="ECO:0000313" key="3">
    <source>
        <dbReference type="Proteomes" id="UP000557483"/>
    </source>
</evidence>
<organism evidence="2 3">
    <name type="scientific">Klebsiella grimontii</name>
    <dbReference type="NCBI Taxonomy" id="2058152"/>
    <lineage>
        <taxon>Bacteria</taxon>
        <taxon>Pseudomonadati</taxon>
        <taxon>Pseudomonadota</taxon>
        <taxon>Gammaproteobacteria</taxon>
        <taxon>Enterobacterales</taxon>
        <taxon>Enterobacteriaceae</taxon>
        <taxon>Klebsiella/Raoultella group</taxon>
        <taxon>Klebsiella</taxon>
    </lineage>
</organism>